<dbReference type="Proteomes" id="UP000239735">
    <property type="component" value="Unassembled WGS sequence"/>
</dbReference>
<keyword evidence="1" id="KW-1133">Transmembrane helix</keyword>
<evidence type="ECO:0000313" key="3">
    <source>
        <dbReference type="Proteomes" id="UP000239735"/>
    </source>
</evidence>
<gene>
    <name evidence="2" type="ORF">SBA5_490048</name>
</gene>
<protein>
    <submittedName>
        <fullName evidence="2">Uncharacterized protein</fullName>
    </submittedName>
</protein>
<keyword evidence="1" id="KW-0812">Transmembrane</keyword>
<dbReference type="AlphaFoldDB" id="A0A2N9LPT4"/>
<dbReference type="EMBL" id="OKRB01000107">
    <property type="protein sequence ID" value="SPE25271.1"/>
    <property type="molecule type" value="Genomic_DNA"/>
</dbReference>
<accession>A0A2N9LPT4</accession>
<reference evidence="3" key="1">
    <citation type="submission" date="2018-02" db="EMBL/GenBank/DDBJ databases">
        <authorList>
            <person name="Hausmann B."/>
        </authorList>
    </citation>
    <scope>NUCLEOTIDE SEQUENCE [LARGE SCALE GENOMIC DNA]</scope>
    <source>
        <strain evidence="3">Peat soil MAG SbA5</strain>
    </source>
</reference>
<name>A0A2N9LPT4_9BACT</name>
<feature type="transmembrane region" description="Helical" evidence="1">
    <location>
        <begin position="12"/>
        <end position="38"/>
    </location>
</feature>
<proteinExistence type="predicted"/>
<sequence length="149" mass="17160">MHTFDSYVANPVAIAIFVIVVWCLTSYLIGLMTGWLALARRFRAQSEPYGDAKSAGPFFYTIYMRYWTHYSSVIRLTAATDVLYASVLFPFRIGHPPLRIPWNEIRFSQGRRFMSTYVELTLGSEEQIPMRIPVRMARNLGILDRCPVA</sequence>
<evidence type="ECO:0000313" key="2">
    <source>
        <dbReference type="EMBL" id="SPE25271.1"/>
    </source>
</evidence>
<keyword evidence="1" id="KW-0472">Membrane</keyword>
<organism evidence="2 3">
    <name type="scientific">Candidatus Sulfuritelmatomonas gaucii</name>
    <dbReference type="NCBI Taxonomy" id="2043161"/>
    <lineage>
        <taxon>Bacteria</taxon>
        <taxon>Pseudomonadati</taxon>
        <taxon>Acidobacteriota</taxon>
        <taxon>Terriglobia</taxon>
        <taxon>Terriglobales</taxon>
        <taxon>Acidobacteriaceae</taxon>
        <taxon>Candidatus Sulfuritelmatomonas</taxon>
    </lineage>
</organism>
<evidence type="ECO:0000256" key="1">
    <source>
        <dbReference type="SAM" id="Phobius"/>
    </source>
</evidence>